<dbReference type="STRING" id="112248.SAMN05444392_10915"/>
<accession>A0A1M4ZFD8</accession>
<evidence type="ECO:0000313" key="1">
    <source>
        <dbReference type="EMBL" id="SHF16517.1"/>
    </source>
</evidence>
<dbReference type="AlphaFoldDB" id="A0A1M4ZFD8"/>
<dbReference type="RefSeq" id="WP_073155541.1">
    <property type="nucleotide sequence ID" value="NZ_FQVL01000009.1"/>
</dbReference>
<protein>
    <submittedName>
        <fullName evidence="1">Uncharacterized protein</fullName>
    </submittedName>
</protein>
<keyword evidence="2" id="KW-1185">Reference proteome</keyword>
<sequence>MEATNFKELFGRSVEEIEMFLRIGKIMEQEESSTISYHKILGEFWKDGEKVGEKLEDQDLLVFHRDDYDFVSKVTPTWKCAQEHQRIQGILKQNPELSQAIDEHYEYIENDFTSYYFDSIYKGDSSYLAYIKLDELERIGSFVEGWHQKIMGQRLELHPDRLSDQEEERGILEILERVQARREAKLDVEKIPFEMEHRHHLFSKIMNTNKENDFILSRNENLQSIYQVFAKELQGLINRENPKYKKDWLRSQPVLLGSPLRFSIEEIESMISLYEIARESGSNIVEEKSFRKFLKTDQYEMSGALSVLENLKLIQVVETSQQIQLEPKFEKIYAYLEKTVLQDPERGPLIQKYLQENRHPRTELLSGFKLNGRFQLEEIEFVHGIMKKIHSQIEQDKLAEFQHSDYEVHRIRKLGTEFRSKNSRLSEHSFAPFERTHRRNLDFDIRKSYLPQLAEWIETHPREADRWINIYNHVSRFVGEKQQLRARSFFQSDRWGSSIDIITPNVDRDRNRF</sequence>
<evidence type="ECO:0000313" key="2">
    <source>
        <dbReference type="Proteomes" id="UP000184476"/>
    </source>
</evidence>
<organism evidence="1 2">
    <name type="scientific">Seinonella peptonophila</name>
    <dbReference type="NCBI Taxonomy" id="112248"/>
    <lineage>
        <taxon>Bacteria</taxon>
        <taxon>Bacillati</taxon>
        <taxon>Bacillota</taxon>
        <taxon>Bacilli</taxon>
        <taxon>Bacillales</taxon>
        <taxon>Thermoactinomycetaceae</taxon>
        <taxon>Seinonella</taxon>
    </lineage>
</organism>
<gene>
    <name evidence="1" type="ORF">SAMN05444392_10915</name>
</gene>
<dbReference type="Proteomes" id="UP000184476">
    <property type="component" value="Unassembled WGS sequence"/>
</dbReference>
<name>A0A1M4ZFD8_9BACL</name>
<reference evidence="1 2" key="1">
    <citation type="submission" date="2016-11" db="EMBL/GenBank/DDBJ databases">
        <authorList>
            <person name="Jaros S."/>
            <person name="Januszkiewicz K."/>
            <person name="Wedrychowicz H."/>
        </authorList>
    </citation>
    <scope>NUCLEOTIDE SEQUENCE [LARGE SCALE GENOMIC DNA]</scope>
    <source>
        <strain evidence="1 2">DSM 44666</strain>
    </source>
</reference>
<dbReference type="EMBL" id="FQVL01000009">
    <property type="protein sequence ID" value="SHF16517.1"/>
    <property type="molecule type" value="Genomic_DNA"/>
</dbReference>
<proteinExistence type="predicted"/>